<dbReference type="EMBL" id="DSMG01000102">
    <property type="protein sequence ID" value="HDX31938.1"/>
    <property type="molecule type" value="Genomic_DNA"/>
</dbReference>
<keyword evidence="1" id="KW-0808">Transferase</keyword>
<gene>
    <name evidence="1" type="primary">treS</name>
    <name evidence="1" type="ORF">ENQ20_10675</name>
</gene>
<dbReference type="PANTHER" id="PTHR10357">
    <property type="entry name" value="ALPHA-AMYLASE FAMILY MEMBER"/>
    <property type="match status" value="1"/>
</dbReference>
<organism evidence="1">
    <name type="scientific">Caldilinea aerophila</name>
    <dbReference type="NCBI Taxonomy" id="133453"/>
    <lineage>
        <taxon>Bacteria</taxon>
        <taxon>Bacillati</taxon>
        <taxon>Chloroflexota</taxon>
        <taxon>Caldilineae</taxon>
        <taxon>Caldilineales</taxon>
        <taxon>Caldilineaceae</taxon>
        <taxon>Caldilinea</taxon>
    </lineage>
</organism>
<proteinExistence type="predicted"/>
<dbReference type="InterPro" id="IPR012665">
    <property type="entry name" value="Trehalose_synth"/>
</dbReference>
<dbReference type="NCBIfam" id="TIGR02455">
    <property type="entry name" value="TreS_stutzeri"/>
    <property type="match status" value="1"/>
</dbReference>
<dbReference type="SUPFAM" id="SSF51445">
    <property type="entry name" value="(Trans)glycosidases"/>
    <property type="match status" value="1"/>
</dbReference>
<dbReference type="Gene3D" id="3.20.20.80">
    <property type="entry name" value="Glycosidases"/>
    <property type="match status" value="2"/>
</dbReference>
<dbReference type="EC" id="5.4.99.16" evidence="1"/>
<name>A0A7C1FPK7_9CHLR</name>
<dbReference type="AlphaFoldDB" id="A0A7C1FPK7"/>
<keyword evidence="1" id="KW-0413">Isomerase</keyword>
<accession>A0A7C1FPK7</accession>
<evidence type="ECO:0000313" key="1">
    <source>
        <dbReference type="EMBL" id="HDX31938.1"/>
    </source>
</evidence>
<dbReference type="InterPro" id="IPR017853">
    <property type="entry name" value="GH"/>
</dbReference>
<reference evidence="1" key="1">
    <citation type="journal article" date="2020" name="mSystems">
        <title>Genome- and Community-Level Interaction Insights into Carbon Utilization and Element Cycling Functions of Hydrothermarchaeota in Hydrothermal Sediment.</title>
        <authorList>
            <person name="Zhou Z."/>
            <person name="Liu Y."/>
            <person name="Xu W."/>
            <person name="Pan J."/>
            <person name="Luo Z.H."/>
            <person name="Li M."/>
        </authorList>
    </citation>
    <scope>NUCLEOTIDE SEQUENCE [LARGE SCALE GENOMIC DNA]</scope>
    <source>
        <strain evidence="1">SpSt-289</strain>
    </source>
</reference>
<protein>
    <submittedName>
        <fullName evidence="1">Maltose alpha-D-glucosyltransferase</fullName>
        <ecNumber evidence="1">5.4.99.16</ecNumber>
    </submittedName>
</protein>
<comment type="caution">
    <text evidence="1">The sequence shown here is derived from an EMBL/GenBank/DDBJ whole genome shotgun (WGS) entry which is preliminary data.</text>
</comment>
<dbReference type="GO" id="GO:0047471">
    <property type="term" value="F:maltose alpha-D-glucosyltransferase activity"/>
    <property type="evidence" value="ECO:0007669"/>
    <property type="project" value="UniProtKB-EC"/>
</dbReference>
<dbReference type="GO" id="GO:0016740">
    <property type="term" value="F:transferase activity"/>
    <property type="evidence" value="ECO:0007669"/>
    <property type="project" value="UniProtKB-KW"/>
</dbReference>
<sequence length="693" mass="76353">MNHSAHTTHPSHPPDDEEIRWLLEHAMLEQGAAISRRYIGNGALWRRPYAASQPRAAAAMASVWFAAYPGSIITRPGESVLRTLGDPTLWRAFAAIGIQAVHTGPMKLAGGVRGRTFTPSIDGNFDRIGLEIDPTLGTTEEFIAMCQTAKAHGAVVIDDIVPGHTGKGPDFRLAERAYGDYPGIYHMVEIAPEDWSLLPPVPEGSDSVNLPQASVLALRDKGYIVGPLPRTIFYEPGVKETDWSATDAVVGIDGVTRRWVYLHYFKEGQPTLNWLDPSFAAHRLVLGDALHSLGVLGASMLRLDANGFLGIERRADGSVWSEGHPLSVTANQLIAGLVRKMGGFTFQELNLTVDDIAMMSHGGADLSYDFVTRPAYHVALVTGNTEFLRLMLREMHGAGVDPASLVHALQNHDELTLELVHFWTLHKDDRYTFGGRELRGSELRDQIRALMYERLTGPETPYNLRFTTNGVACTMASLAAAALRIRDLEHLDDAQVAAIQRAHLLMAMYNALQPGVFALSGWDLVGALTLPAETVADRMADGDTRWINRGAYDLMDVNPTATHSQAGLPRARALYGSLPDQLGNPTSFVSRLRHLLAVRRHYRLYESRQIAVPDIQSPGLLILVHELPDNLGIEITALNFSTEPVEELITLPELSNLPVRELLQDEEAGHIDEHGRFLVRLQGHEGKAYWAVR</sequence>